<evidence type="ECO:0000313" key="2">
    <source>
        <dbReference type="EMBL" id="CAF1607078.1"/>
    </source>
</evidence>
<evidence type="ECO:0000313" key="3">
    <source>
        <dbReference type="Proteomes" id="UP000663828"/>
    </source>
</evidence>
<reference evidence="2" key="1">
    <citation type="submission" date="2021-02" db="EMBL/GenBank/DDBJ databases">
        <authorList>
            <person name="Nowell W R."/>
        </authorList>
    </citation>
    <scope>NUCLEOTIDE SEQUENCE</scope>
</reference>
<dbReference type="AlphaFoldDB" id="A0A816BBZ6"/>
<sequence>MDENLITKLDVKTLKHHGIIGEDLLGWFLPMNISEKYEISNRTFFYNCSSPWFGTKCEFQFSYDPSITFSEIFIRRSTQSENAGTCYRFIENCQGKSWLFCLDWREICNRRIDCLNSEDERYCEELKLNECNENKYRCHNSQCIS</sequence>
<protein>
    <submittedName>
        <fullName evidence="2">Uncharacterized protein</fullName>
    </submittedName>
</protein>
<dbReference type="EMBL" id="CAJNOR010006937">
    <property type="protein sequence ID" value="CAF1607078.1"/>
    <property type="molecule type" value="Genomic_DNA"/>
</dbReference>
<comment type="caution">
    <text evidence="2">The sequence shown here is derived from an EMBL/GenBank/DDBJ whole genome shotgun (WGS) entry which is preliminary data.</text>
</comment>
<dbReference type="Proteomes" id="UP000663828">
    <property type="component" value="Unassembled WGS sequence"/>
</dbReference>
<dbReference type="EMBL" id="CAJNOJ010000312">
    <property type="protein sequence ID" value="CAF1391268.1"/>
    <property type="molecule type" value="Genomic_DNA"/>
</dbReference>
<organism evidence="2 3">
    <name type="scientific">Adineta ricciae</name>
    <name type="common">Rotifer</name>
    <dbReference type="NCBI Taxonomy" id="249248"/>
    <lineage>
        <taxon>Eukaryota</taxon>
        <taxon>Metazoa</taxon>
        <taxon>Spiralia</taxon>
        <taxon>Gnathifera</taxon>
        <taxon>Rotifera</taxon>
        <taxon>Eurotatoria</taxon>
        <taxon>Bdelloidea</taxon>
        <taxon>Adinetida</taxon>
        <taxon>Adinetidae</taxon>
        <taxon>Adineta</taxon>
    </lineage>
</organism>
<accession>A0A816BBZ6</accession>
<proteinExistence type="predicted"/>
<dbReference type="OrthoDB" id="2019384at2759"/>
<name>A0A816BBZ6_ADIRI</name>
<gene>
    <name evidence="1" type="ORF">EDS130_LOCUS35483</name>
    <name evidence="2" type="ORF">XAT740_LOCUS48409</name>
</gene>
<dbReference type="Proteomes" id="UP000663852">
    <property type="component" value="Unassembled WGS sequence"/>
</dbReference>
<evidence type="ECO:0000313" key="1">
    <source>
        <dbReference type="EMBL" id="CAF1391268.1"/>
    </source>
</evidence>
<keyword evidence="3" id="KW-1185">Reference proteome</keyword>